<sequence>MRVAVIGVPLDLGANKRGVDMGPSAIRYANLTTKIEGLGIEVEDYGDIEVPIITNERRNQHNILEIRDVCISLSRKVKKSLEDDKVPLVIGGDHSIAIGTFSGLVRAKKDFGLIWFDAHADFNTLATSHSGNVHGIPLAVINQEGPTDLLSIMDNAYNLNESNVALIGIRDLDPLERERLKETDINIYTISDIDRLGIEQVMKEAIQITSQGKEGIHLSFDMDVLDPLVAPGVGTAVSGGLNYREAHLAMEILAETDILGSMELVEVNPILDERNRTAELAVELILSVLGKSIL</sequence>
<feature type="binding site" evidence="10">
    <location>
        <position position="94"/>
    </location>
    <ligand>
        <name>Mn(2+)</name>
        <dbReference type="ChEBI" id="CHEBI:29035"/>
        <label>1</label>
    </ligand>
</feature>
<dbReference type="NCBIfam" id="TIGR01229">
    <property type="entry name" value="rocF_arginase"/>
    <property type="match status" value="1"/>
</dbReference>
<evidence type="ECO:0000313" key="15">
    <source>
        <dbReference type="Proteomes" id="UP000190625"/>
    </source>
</evidence>
<comment type="catalytic activity">
    <reaction evidence="8 13">
        <text>L-arginine + H2O = urea + L-ornithine</text>
        <dbReference type="Rhea" id="RHEA:20569"/>
        <dbReference type="ChEBI" id="CHEBI:15377"/>
        <dbReference type="ChEBI" id="CHEBI:16199"/>
        <dbReference type="ChEBI" id="CHEBI:32682"/>
        <dbReference type="ChEBI" id="CHEBI:46911"/>
        <dbReference type="EC" id="3.5.3.1"/>
    </reaction>
</comment>
<evidence type="ECO:0000256" key="3">
    <source>
        <dbReference type="ARBA" id="ARBA00018123"/>
    </source>
</evidence>
<protein>
    <recommendedName>
        <fullName evidence="3 9">Arginase</fullName>
        <ecNumber evidence="2 9">3.5.3.1</ecNumber>
    </recommendedName>
</protein>
<dbReference type="GO" id="GO:0005737">
    <property type="term" value="C:cytoplasm"/>
    <property type="evidence" value="ECO:0007669"/>
    <property type="project" value="TreeGrafter"/>
</dbReference>
<dbReference type="PROSITE" id="PS51409">
    <property type="entry name" value="ARGINASE_2"/>
    <property type="match status" value="1"/>
</dbReference>
<feature type="binding site" evidence="10">
    <location>
        <position position="221"/>
    </location>
    <ligand>
        <name>Mn(2+)</name>
        <dbReference type="ChEBI" id="CHEBI:29035"/>
        <label>1</label>
    </ligand>
</feature>
<dbReference type="PIRSF" id="PIRSF036979">
    <property type="entry name" value="Arginase"/>
    <property type="match status" value="1"/>
</dbReference>
<dbReference type="OrthoDB" id="9788689at2"/>
<evidence type="ECO:0000256" key="5">
    <source>
        <dbReference type="ARBA" id="ARBA00022723"/>
    </source>
</evidence>
<keyword evidence="4 13" id="KW-0056">Arginine metabolism</keyword>
<dbReference type="InterPro" id="IPR006035">
    <property type="entry name" value="Ureohydrolase"/>
</dbReference>
<dbReference type="EC" id="3.5.3.1" evidence="2 9"/>
<dbReference type="Proteomes" id="UP000190625">
    <property type="component" value="Unassembled WGS sequence"/>
</dbReference>
<dbReference type="InterPro" id="IPR014033">
    <property type="entry name" value="Arginase"/>
</dbReference>
<dbReference type="SUPFAM" id="SSF52768">
    <property type="entry name" value="Arginase/deacetylase"/>
    <property type="match status" value="1"/>
</dbReference>
<dbReference type="Gene3D" id="3.40.800.10">
    <property type="entry name" value="Ureohydrolase domain"/>
    <property type="match status" value="1"/>
</dbReference>
<evidence type="ECO:0000256" key="1">
    <source>
        <dbReference type="ARBA" id="ARBA00005098"/>
    </source>
</evidence>
<evidence type="ECO:0000256" key="11">
    <source>
        <dbReference type="PROSITE-ProRule" id="PRU00742"/>
    </source>
</evidence>
<dbReference type="PANTHER" id="PTHR43782">
    <property type="entry name" value="ARGINASE"/>
    <property type="match status" value="1"/>
</dbReference>
<feature type="binding site" evidence="10">
    <location>
        <position position="119"/>
    </location>
    <ligand>
        <name>Mn(2+)</name>
        <dbReference type="ChEBI" id="CHEBI:29035"/>
        <label>1</label>
    </ligand>
</feature>
<evidence type="ECO:0000256" key="10">
    <source>
        <dbReference type="PIRSR" id="PIRSR036979-1"/>
    </source>
</evidence>
<dbReference type="GO" id="GO:0030145">
    <property type="term" value="F:manganese ion binding"/>
    <property type="evidence" value="ECO:0007669"/>
    <property type="project" value="TreeGrafter"/>
</dbReference>
<dbReference type="RefSeq" id="WP_078810877.1">
    <property type="nucleotide sequence ID" value="NZ_FUWM01000024.1"/>
</dbReference>
<evidence type="ECO:0000256" key="13">
    <source>
        <dbReference type="RuleBase" id="RU361159"/>
    </source>
</evidence>
<evidence type="ECO:0000256" key="9">
    <source>
        <dbReference type="NCBIfam" id="TIGR01229"/>
    </source>
</evidence>
<dbReference type="GO" id="GO:0000050">
    <property type="term" value="P:urea cycle"/>
    <property type="evidence" value="ECO:0007669"/>
    <property type="project" value="UniProtKB-UniPathway"/>
</dbReference>
<feature type="binding site" evidence="10">
    <location>
        <position position="121"/>
    </location>
    <ligand>
        <name>Mn(2+)</name>
        <dbReference type="ChEBI" id="CHEBI:29035"/>
        <label>1</label>
    </ligand>
</feature>
<dbReference type="PRINTS" id="PR00116">
    <property type="entry name" value="ARGINASE"/>
</dbReference>
<dbReference type="STRING" id="142842.SAMN02745118_02446"/>
<evidence type="ECO:0000256" key="2">
    <source>
        <dbReference type="ARBA" id="ARBA00012168"/>
    </source>
</evidence>
<evidence type="ECO:0000256" key="6">
    <source>
        <dbReference type="ARBA" id="ARBA00022801"/>
    </source>
</evidence>
<dbReference type="CDD" id="cd09989">
    <property type="entry name" value="Arginase"/>
    <property type="match status" value="1"/>
</dbReference>
<dbReference type="GO" id="GO:0004053">
    <property type="term" value="F:arginase activity"/>
    <property type="evidence" value="ECO:0007669"/>
    <property type="project" value="UniProtKB-UniRule"/>
</dbReference>
<comment type="pathway">
    <text evidence="1">Nitrogen metabolism; urea cycle; L-ornithine and urea from L-arginine: step 1/1.</text>
</comment>
<evidence type="ECO:0000313" key="14">
    <source>
        <dbReference type="EMBL" id="SJZ99074.1"/>
    </source>
</evidence>
<evidence type="ECO:0000256" key="7">
    <source>
        <dbReference type="ARBA" id="ARBA00023211"/>
    </source>
</evidence>
<evidence type="ECO:0000256" key="8">
    <source>
        <dbReference type="ARBA" id="ARBA00047391"/>
    </source>
</evidence>
<comment type="similarity">
    <text evidence="11 12">Belongs to the arginase family.</text>
</comment>
<dbReference type="InterPro" id="IPR023696">
    <property type="entry name" value="Ureohydrolase_dom_sf"/>
</dbReference>
<name>A0A1T4Q5X8_9FIRM</name>
<keyword evidence="6 12" id="KW-0378">Hydrolase</keyword>
<feature type="binding site" evidence="10">
    <location>
        <position position="117"/>
    </location>
    <ligand>
        <name>Mn(2+)</name>
        <dbReference type="ChEBI" id="CHEBI:29035"/>
        <label>1</label>
    </ligand>
</feature>
<reference evidence="15" key="1">
    <citation type="submission" date="2017-02" db="EMBL/GenBank/DDBJ databases">
        <authorList>
            <person name="Varghese N."/>
            <person name="Submissions S."/>
        </authorList>
    </citation>
    <scope>NUCLEOTIDE SEQUENCE [LARGE SCALE GENOMIC DNA]</scope>
    <source>
        <strain evidence="15">ATCC BAA-73</strain>
    </source>
</reference>
<evidence type="ECO:0000256" key="4">
    <source>
        <dbReference type="ARBA" id="ARBA00022503"/>
    </source>
</evidence>
<dbReference type="GO" id="GO:0006525">
    <property type="term" value="P:arginine metabolic process"/>
    <property type="evidence" value="ECO:0007669"/>
    <property type="project" value="UniProtKB-KW"/>
</dbReference>
<dbReference type="AlphaFoldDB" id="A0A1T4Q5X8"/>
<accession>A0A1T4Q5X8</accession>
<dbReference type="PROSITE" id="PS01053">
    <property type="entry name" value="ARGINASE_1"/>
    <property type="match status" value="1"/>
</dbReference>
<dbReference type="FunFam" id="3.40.800.10:FF:000012">
    <property type="entry name" value="Arginase"/>
    <property type="match status" value="1"/>
</dbReference>
<dbReference type="Pfam" id="PF00491">
    <property type="entry name" value="Arginase"/>
    <property type="match status" value="1"/>
</dbReference>
<keyword evidence="5 10" id="KW-0479">Metal-binding</keyword>
<keyword evidence="7 10" id="KW-0464">Manganese</keyword>
<dbReference type="PANTHER" id="PTHR43782:SF3">
    <property type="entry name" value="ARGINASE"/>
    <property type="match status" value="1"/>
</dbReference>
<dbReference type="InterPro" id="IPR020855">
    <property type="entry name" value="Ureohydrolase_Mn_BS"/>
</dbReference>
<evidence type="ECO:0000256" key="12">
    <source>
        <dbReference type="RuleBase" id="RU003684"/>
    </source>
</evidence>
<organism evidence="14 15">
    <name type="scientific">Selenihalanaerobacter shriftii</name>
    <dbReference type="NCBI Taxonomy" id="142842"/>
    <lineage>
        <taxon>Bacteria</taxon>
        <taxon>Bacillati</taxon>
        <taxon>Bacillota</taxon>
        <taxon>Clostridia</taxon>
        <taxon>Halanaerobiales</taxon>
        <taxon>Halobacteroidaceae</taxon>
        <taxon>Selenihalanaerobacter</taxon>
    </lineage>
</organism>
<feature type="binding site" evidence="10">
    <location>
        <position position="223"/>
    </location>
    <ligand>
        <name>Mn(2+)</name>
        <dbReference type="ChEBI" id="CHEBI:29035"/>
        <label>1</label>
    </ligand>
</feature>
<keyword evidence="15" id="KW-1185">Reference proteome</keyword>
<gene>
    <name evidence="14" type="ORF">SAMN02745118_02446</name>
</gene>
<proteinExistence type="inferred from homology"/>
<dbReference type="EMBL" id="FUWM01000024">
    <property type="protein sequence ID" value="SJZ99074.1"/>
    <property type="molecule type" value="Genomic_DNA"/>
</dbReference>
<comment type="cofactor">
    <cofactor evidence="10 13">
        <name>Mn(2+)</name>
        <dbReference type="ChEBI" id="CHEBI:29035"/>
    </cofactor>
    <text evidence="10 13">Binds 2 manganese ions per subunit.</text>
</comment>
<dbReference type="UniPathway" id="UPA00158">
    <property type="reaction ID" value="UER00270"/>
</dbReference>